<proteinExistence type="predicted"/>
<evidence type="ECO:0000313" key="2">
    <source>
        <dbReference type="Proteomes" id="UP000789396"/>
    </source>
</evidence>
<dbReference type="OrthoDB" id="2430685at2759"/>
<protein>
    <submittedName>
        <fullName evidence="1">7749_t:CDS:1</fullName>
    </submittedName>
</protein>
<name>A0A9N9AHG3_9GLOM</name>
<dbReference type="EMBL" id="CAJVPZ010003312">
    <property type="protein sequence ID" value="CAG8528416.1"/>
    <property type="molecule type" value="Genomic_DNA"/>
</dbReference>
<feature type="non-terminal residue" evidence="1">
    <location>
        <position position="109"/>
    </location>
</feature>
<comment type="caution">
    <text evidence="1">The sequence shown here is derived from an EMBL/GenBank/DDBJ whole genome shotgun (WGS) entry which is preliminary data.</text>
</comment>
<gene>
    <name evidence="1" type="ORF">RFULGI_LOCUS3678</name>
</gene>
<organism evidence="1 2">
    <name type="scientific">Racocetra fulgida</name>
    <dbReference type="NCBI Taxonomy" id="60492"/>
    <lineage>
        <taxon>Eukaryota</taxon>
        <taxon>Fungi</taxon>
        <taxon>Fungi incertae sedis</taxon>
        <taxon>Mucoromycota</taxon>
        <taxon>Glomeromycotina</taxon>
        <taxon>Glomeromycetes</taxon>
        <taxon>Diversisporales</taxon>
        <taxon>Gigasporaceae</taxon>
        <taxon>Racocetra</taxon>
    </lineage>
</organism>
<sequence>MSNQRNLQYGIAAALGGDDNTLNIQHTSGIISALPFPPTDQALNLALNSLCSTKGNFPLDAFKLYRELFLEHLQSQGVQLSDSTSIILDAWSKEPTNVKTFYLGQCSRN</sequence>
<accession>A0A9N9AHG3</accession>
<dbReference type="AlphaFoldDB" id="A0A9N9AHG3"/>
<keyword evidence="2" id="KW-1185">Reference proteome</keyword>
<reference evidence="1" key="1">
    <citation type="submission" date="2021-06" db="EMBL/GenBank/DDBJ databases">
        <authorList>
            <person name="Kallberg Y."/>
            <person name="Tangrot J."/>
            <person name="Rosling A."/>
        </authorList>
    </citation>
    <scope>NUCLEOTIDE SEQUENCE</scope>
    <source>
        <strain evidence="1">IN212</strain>
    </source>
</reference>
<dbReference type="Proteomes" id="UP000789396">
    <property type="component" value="Unassembled WGS sequence"/>
</dbReference>
<evidence type="ECO:0000313" key="1">
    <source>
        <dbReference type="EMBL" id="CAG8528416.1"/>
    </source>
</evidence>